<evidence type="ECO:0000256" key="1">
    <source>
        <dbReference type="SAM" id="Phobius"/>
    </source>
</evidence>
<protein>
    <submittedName>
        <fullName evidence="2">Uncharacterized protein</fullName>
    </submittedName>
</protein>
<name>A0ABW2XMB9_9ACTN</name>
<dbReference type="RefSeq" id="WP_165503226.1">
    <property type="nucleotide sequence ID" value="NZ_CAACUY010000251.1"/>
</dbReference>
<feature type="transmembrane region" description="Helical" evidence="1">
    <location>
        <begin position="153"/>
        <end position="173"/>
    </location>
</feature>
<evidence type="ECO:0000313" key="3">
    <source>
        <dbReference type="Proteomes" id="UP001597063"/>
    </source>
</evidence>
<feature type="transmembrane region" description="Helical" evidence="1">
    <location>
        <begin position="53"/>
        <end position="74"/>
    </location>
</feature>
<keyword evidence="1" id="KW-0472">Membrane</keyword>
<dbReference type="EMBL" id="JBHTGP010000011">
    <property type="protein sequence ID" value="MFD0686498.1"/>
    <property type="molecule type" value="Genomic_DNA"/>
</dbReference>
<comment type="caution">
    <text evidence="2">The sequence shown here is derived from an EMBL/GenBank/DDBJ whole genome shotgun (WGS) entry which is preliminary data.</text>
</comment>
<keyword evidence="1" id="KW-0812">Transmembrane</keyword>
<feature type="transmembrane region" description="Helical" evidence="1">
    <location>
        <begin position="127"/>
        <end position="147"/>
    </location>
</feature>
<dbReference type="Proteomes" id="UP001597063">
    <property type="component" value="Unassembled WGS sequence"/>
</dbReference>
<feature type="transmembrane region" description="Helical" evidence="1">
    <location>
        <begin position="22"/>
        <end position="41"/>
    </location>
</feature>
<accession>A0ABW2XMB9</accession>
<reference evidence="3" key="1">
    <citation type="journal article" date="2019" name="Int. J. Syst. Evol. Microbiol.">
        <title>The Global Catalogue of Microorganisms (GCM) 10K type strain sequencing project: providing services to taxonomists for standard genome sequencing and annotation.</title>
        <authorList>
            <consortium name="The Broad Institute Genomics Platform"/>
            <consortium name="The Broad Institute Genome Sequencing Center for Infectious Disease"/>
            <person name="Wu L."/>
            <person name="Ma J."/>
        </authorList>
    </citation>
    <scope>NUCLEOTIDE SEQUENCE [LARGE SCALE GENOMIC DNA]</scope>
    <source>
        <strain evidence="3">JCM 9371</strain>
    </source>
</reference>
<proteinExistence type="predicted"/>
<sequence>MEELHNAEEEFRRLRAEGHARVTGFLTLVGATLGLVTALSGAKGLADETLPRVMLAAALFVAAVGTNAYIGLVVRDIGTDGCVRAAARIRRYFVTEYPHLAPHVTWRYSDGPSVWVERPRSINRRQIGVITAVAYGLACAVATRIAFGTGDPVTAGIGAAVTAVAWTVLLRWARRRMGRVAERARREQRFF</sequence>
<keyword evidence="3" id="KW-1185">Reference proteome</keyword>
<gene>
    <name evidence="2" type="ORF">ACFQZM_18505</name>
</gene>
<organism evidence="2 3">
    <name type="scientific">Actinomadura fibrosa</name>
    <dbReference type="NCBI Taxonomy" id="111802"/>
    <lineage>
        <taxon>Bacteria</taxon>
        <taxon>Bacillati</taxon>
        <taxon>Actinomycetota</taxon>
        <taxon>Actinomycetes</taxon>
        <taxon>Streptosporangiales</taxon>
        <taxon>Thermomonosporaceae</taxon>
        <taxon>Actinomadura</taxon>
    </lineage>
</organism>
<keyword evidence="1" id="KW-1133">Transmembrane helix</keyword>
<evidence type="ECO:0000313" key="2">
    <source>
        <dbReference type="EMBL" id="MFD0686498.1"/>
    </source>
</evidence>